<dbReference type="PANTHER" id="PTHR37799">
    <property type="entry name" value="37S RIBOSOMAL PROTEIN S25, MITOCHONDRIAL"/>
    <property type="match status" value="1"/>
</dbReference>
<dbReference type="FunCoup" id="A0A448YRG2">
    <property type="interactions" value="160"/>
</dbReference>
<dbReference type="InParanoid" id="A0A448YRG2"/>
<dbReference type="GO" id="GO:0003735">
    <property type="term" value="F:structural constituent of ribosome"/>
    <property type="evidence" value="ECO:0007669"/>
    <property type="project" value="UniProtKB-UniRule"/>
</dbReference>
<keyword evidence="9" id="KW-1185">Reference proteome</keyword>
<comment type="similarity">
    <text evidence="2">Belongs to the mitochondrion-specific ribosomal protein mS23 family.</text>
</comment>
<evidence type="ECO:0000256" key="4">
    <source>
        <dbReference type="ARBA" id="ARBA00023128"/>
    </source>
</evidence>
<evidence type="ECO:0000313" key="8">
    <source>
        <dbReference type="EMBL" id="VEU23503.1"/>
    </source>
</evidence>
<dbReference type="InterPro" id="IPR016939">
    <property type="entry name" value="Ribosomal_mS23_fun"/>
</dbReference>
<dbReference type="OrthoDB" id="5542239at2759"/>
<dbReference type="PIRSF" id="PIRSF029764">
    <property type="entry name" value="RSM25"/>
    <property type="match status" value="1"/>
</dbReference>
<evidence type="ECO:0000256" key="7">
    <source>
        <dbReference type="SAM" id="MobiDB-lite"/>
    </source>
</evidence>
<dbReference type="GO" id="GO:0005763">
    <property type="term" value="C:mitochondrial small ribosomal subunit"/>
    <property type="evidence" value="ECO:0007669"/>
    <property type="project" value="UniProtKB-UniRule"/>
</dbReference>
<keyword evidence="5 6" id="KW-0687">Ribonucleoprotein</keyword>
<evidence type="ECO:0000313" key="9">
    <source>
        <dbReference type="Proteomes" id="UP000290900"/>
    </source>
</evidence>
<gene>
    <name evidence="8" type="ORF">BRENAR_LOCUS4233</name>
</gene>
<dbReference type="AlphaFoldDB" id="A0A448YRG2"/>
<accession>A0A448YRG2</accession>
<evidence type="ECO:0000256" key="6">
    <source>
        <dbReference type="PIRNR" id="PIRNR029764"/>
    </source>
</evidence>
<feature type="compositionally biased region" description="Acidic residues" evidence="7">
    <location>
        <begin position="251"/>
        <end position="273"/>
    </location>
</feature>
<dbReference type="Proteomes" id="UP000290900">
    <property type="component" value="Unassembled WGS sequence"/>
</dbReference>
<proteinExistence type="inferred from homology"/>
<keyword evidence="4 6" id="KW-0496">Mitochondrion</keyword>
<name>A0A448YRG2_BRENA</name>
<evidence type="ECO:0000256" key="2">
    <source>
        <dbReference type="ARBA" id="ARBA00009864"/>
    </source>
</evidence>
<sequence>MNAIKSAGEVLGRTSEYLESGLVRKQPSWYKVLAYHPPVNNRTKTIRPHVLKKIKEEEVEALRRILSHHKGDLFYKTRLKPNQMVSNFLKPQKLHFIEDDLRDLFYRQHPWELADPKSLIENEHAVNLEVLDWSTMRQYTKKLDGESVVQRTLYLVNKEKKSLLDAYEQAKYEYYRLKIEDETETNVSEEQSEMFGAVYGKSLVEYGFDKEMTVLTKWKKDAVEQTRVIEAKRANSSAGGLARQENKDLEAEAEGEEETAEGEEEPTSEEDLLQELRNAEQRR</sequence>
<reference evidence="8 9" key="1">
    <citation type="submission" date="2018-12" db="EMBL/GenBank/DDBJ databases">
        <authorList>
            <person name="Tiukova I."/>
            <person name="Dainat J."/>
        </authorList>
    </citation>
    <scope>NUCLEOTIDE SEQUENCE [LARGE SCALE GENOMIC DNA]</scope>
</reference>
<dbReference type="PANTHER" id="PTHR37799:SF1">
    <property type="entry name" value="SMALL RIBOSOMAL SUBUNIT PROTEIN MS23"/>
    <property type="match status" value="1"/>
</dbReference>
<comment type="subcellular location">
    <subcellularLocation>
        <location evidence="1 6">Mitochondrion</location>
    </subcellularLocation>
</comment>
<dbReference type="EMBL" id="CAACVR010000045">
    <property type="protein sequence ID" value="VEU23503.1"/>
    <property type="molecule type" value="Genomic_DNA"/>
</dbReference>
<dbReference type="Pfam" id="PF13741">
    <property type="entry name" value="MRP-S25"/>
    <property type="match status" value="1"/>
</dbReference>
<organism evidence="8 9">
    <name type="scientific">Brettanomyces naardenensis</name>
    <name type="common">Yeast</name>
    <dbReference type="NCBI Taxonomy" id="13370"/>
    <lineage>
        <taxon>Eukaryota</taxon>
        <taxon>Fungi</taxon>
        <taxon>Dikarya</taxon>
        <taxon>Ascomycota</taxon>
        <taxon>Saccharomycotina</taxon>
        <taxon>Pichiomycetes</taxon>
        <taxon>Pichiales</taxon>
        <taxon>Pichiaceae</taxon>
        <taxon>Brettanomyces</taxon>
    </lineage>
</organism>
<feature type="region of interest" description="Disordered" evidence="7">
    <location>
        <begin position="234"/>
        <end position="283"/>
    </location>
</feature>
<evidence type="ECO:0000256" key="5">
    <source>
        <dbReference type="ARBA" id="ARBA00023274"/>
    </source>
</evidence>
<comment type="subunit">
    <text evidence="6">Component of the mitochondrial small ribosomal subunit.</text>
</comment>
<keyword evidence="3 6" id="KW-0689">Ribosomal protein</keyword>
<dbReference type="STRING" id="13370.A0A448YRG2"/>
<protein>
    <recommendedName>
        <fullName evidence="6">37S ribosomal protein S25, mitochondrial</fullName>
    </recommendedName>
</protein>
<evidence type="ECO:0000256" key="3">
    <source>
        <dbReference type="ARBA" id="ARBA00022980"/>
    </source>
</evidence>
<evidence type="ECO:0000256" key="1">
    <source>
        <dbReference type="ARBA" id="ARBA00004173"/>
    </source>
</evidence>